<feature type="region of interest" description="Disordered" evidence="1">
    <location>
        <begin position="613"/>
        <end position="697"/>
    </location>
</feature>
<organism evidence="2 3">
    <name type="scientific">Triticum turgidum subsp. durum</name>
    <name type="common">Durum wheat</name>
    <name type="synonym">Triticum durum</name>
    <dbReference type="NCBI Taxonomy" id="4567"/>
    <lineage>
        <taxon>Eukaryota</taxon>
        <taxon>Viridiplantae</taxon>
        <taxon>Streptophyta</taxon>
        <taxon>Embryophyta</taxon>
        <taxon>Tracheophyta</taxon>
        <taxon>Spermatophyta</taxon>
        <taxon>Magnoliopsida</taxon>
        <taxon>Liliopsida</taxon>
        <taxon>Poales</taxon>
        <taxon>Poaceae</taxon>
        <taxon>BOP clade</taxon>
        <taxon>Pooideae</taxon>
        <taxon>Triticodae</taxon>
        <taxon>Triticeae</taxon>
        <taxon>Triticinae</taxon>
        <taxon>Triticum</taxon>
    </lineage>
</organism>
<feature type="compositionally biased region" description="Polar residues" evidence="1">
    <location>
        <begin position="238"/>
        <end position="251"/>
    </location>
</feature>
<reference evidence="2 3" key="1">
    <citation type="submission" date="2017-09" db="EMBL/GenBank/DDBJ databases">
        <authorList>
            <consortium name="International Durum Wheat Genome Sequencing Consortium (IDWGSC)"/>
            <person name="Milanesi L."/>
        </authorList>
    </citation>
    <scope>NUCLEOTIDE SEQUENCE [LARGE SCALE GENOMIC DNA]</scope>
    <source>
        <strain evidence="3">cv. Svevo</strain>
    </source>
</reference>
<name>A0A9R0RJD5_TRITD</name>
<proteinExistence type="predicted"/>
<keyword evidence="3" id="KW-1185">Reference proteome</keyword>
<evidence type="ECO:0000313" key="3">
    <source>
        <dbReference type="Proteomes" id="UP000324705"/>
    </source>
</evidence>
<feature type="compositionally biased region" description="Basic and acidic residues" evidence="1">
    <location>
        <begin position="185"/>
        <end position="200"/>
    </location>
</feature>
<feature type="compositionally biased region" description="Basic and acidic residues" evidence="1">
    <location>
        <begin position="655"/>
        <end position="665"/>
    </location>
</feature>
<feature type="compositionally biased region" description="Low complexity" evidence="1">
    <location>
        <begin position="167"/>
        <end position="176"/>
    </location>
</feature>
<dbReference type="AlphaFoldDB" id="A0A9R0RJD5"/>
<dbReference type="EMBL" id="LT934115">
    <property type="protein sequence ID" value="VAH61056.1"/>
    <property type="molecule type" value="Genomic_DNA"/>
</dbReference>
<dbReference type="PANTHER" id="PTHR33697">
    <property type="entry name" value="T17B22.17 PROTEIN-RELATED"/>
    <property type="match status" value="1"/>
</dbReference>
<feature type="region of interest" description="Disordered" evidence="1">
    <location>
        <begin position="237"/>
        <end position="278"/>
    </location>
</feature>
<feature type="compositionally biased region" description="Polar residues" evidence="1">
    <location>
        <begin position="204"/>
        <end position="219"/>
    </location>
</feature>
<dbReference type="Gramene" id="TRITD3Av1G126640.1">
    <property type="protein sequence ID" value="TRITD3Av1G126640.1"/>
    <property type="gene ID" value="TRITD3Av1G126640"/>
</dbReference>
<sequence>MGSVGGEEEFPAGVTGADAEIIMFFMLMYLKSDFLSCSLLLHHSDWYNLEKSKRVKAFRCGEYEECIEKAKILARQQKRTYNEGKYVRREDAIMHALEIERSRFPDEDEMDDAMCASENRYSANSRNIGGASRISSRVERGLYDIEENSAQGLSEGSTFFKVPQNISSSSTRYASSSRKKRKASNKFEDDTVKGFRRMRDLIGSNRTPKQKSSAGSFSNGYHDLPYLESGPSFGYELPSTNGINKNNQSHSLTKRKRSNIGQAYENSRKKDKRRPLSKLCKDSAVKVPTYWDASGQSSVQSPGHKLSNVFESNWGGFSLPGNLNCSYSSGTSSVETSADALCTSHSGSTKASKLKEAEVLDGTGFLSDGCSDDDEFLDAHRTMEDDVTAEGHLHTHGSCASVKDETLKGKTQITDYSREHIPLLRDNTSSKKKNIQVTPVSCNMDESLIVEQYGRTIKCKEQDEDVTGLDARVGSTSDPGSSMKFVLVPPDDGAGIMGQQYYESGPEHDESFETLSNHSHSEKVGAASPYYGSPLKVILPEQKPDMKSTRCHVVKPMKSVQADYKLYDVELAVEGTYKGHRAPLVSLTSKWNRKPVMGFPVPVVVLDDSCPVESRDNHHLAKNSPTHLLKRSEVAEPRQPRSSHSSKSKLGGRKKVSEHDMDKSWRPHTKKSASSPRKMRRLSSFGSSRRESTKRNTVVRKIGGPTIACIPVRLVFSRINEALSFQGQSMSHVKVCTVILEAMASQDLWIDTLFFWHDRLSQ</sequence>
<feature type="compositionally biased region" description="Basic residues" evidence="1">
    <location>
        <begin position="666"/>
        <end position="681"/>
    </location>
</feature>
<dbReference type="Proteomes" id="UP000324705">
    <property type="component" value="Chromosome 3A"/>
</dbReference>
<dbReference type="PANTHER" id="PTHR33697:SF1">
    <property type="entry name" value="TUDOR_PWWP_MBT SUPERFAMILY PROTEIN"/>
    <property type="match status" value="1"/>
</dbReference>
<dbReference type="OMA" id="QNPHGHF"/>
<accession>A0A9R0RJD5</accession>
<evidence type="ECO:0000256" key="1">
    <source>
        <dbReference type="SAM" id="MobiDB-lite"/>
    </source>
</evidence>
<protein>
    <submittedName>
        <fullName evidence="2">Uncharacterized protein</fullName>
    </submittedName>
</protein>
<feature type="region of interest" description="Disordered" evidence="1">
    <location>
        <begin position="166"/>
        <end position="220"/>
    </location>
</feature>
<feature type="compositionally biased region" description="Basic residues" evidence="1">
    <location>
        <begin position="644"/>
        <end position="654"/>
    </location>
</feature>
<feature type="compositionally biased region" description="Basic and acidic residues" evidence="1">
    <location>
        <begin position="630"/>
        <end position="639"/>
    </location>
</feature>
<evidence type="ECO:0000313" key="2">
    <source>
        <dbReference type="EMBL" id="VAH61056.1"/>
    </source>
</evidence>
<dbReference type="InterPro" id="IPR044679">
    <property type="entry name" value="PWWP2-like"/>
</dbReference>
<gene>
    <name evidence="2" type="ORF">TRITD_3Av1G126640</name>
</gene>